<sequence length="237" mass="26215">MTILFTNIRLVAYVTIFGISAAVLGLAANFAKLFLPNLQHDFTIFSLVVPSLTILVYLLLLQWAQPRLEVTAHFIIGVLWLAMGAWAADIIGYVQCYPLGGESTPTNNGSMSSRTYCYEMKVIEALSWFLFVLLAIYFTIIITLTTRAVVLGRHFAWSEHISQLGWFGELPGYPTEAVYPRPYAGYGGYSQPYPMMQPNVMQNPMGGYVVQQAHGHSVVIQPGVNGQPATISQVPSM</sequence>
<name>F8NN32_SERL9</name>
<accession>F8NN32</accession>
<dbReference type="KEGG" id="sla:SERLADRAFT_446762"/>
<keyword evidence="1" id="KW-0472">Membrane</keyword>
<protein>
    <recommendedName>
        <fullName evidence="3">MARVEL domain-containing protein</fullName>
    </recommendedName>
</protein>
<dbReference type="EMBL" id="GL945431">
    <property type="protein sequence ID" value="EGO27526.1"/>
    <property type="molecule type" value="Genomic_DNA"/>
</dbReference>
<evidence type="ECO:0008006" key="3">
    <source>
        <dbReference type="Google" id="ProtNLM"/>
    </source>
</evidence>
<dbReference type="OrthoDB" id="3264219at2759"/>
<feature type="transmembrane region" description="Helical" evidence="1">
    <location>
        <begin position="12"/>
        <end position="30"/>
    </location>
</feature>
<feature type="transmembrane region" description="Helical" evidence="1">
    <location>
        <begin position="72"/>
        <end position="94"/>
    </location>
</feature>
<dbReference type="Proteomes" id="UP000008064">
    <property type="component" value="Unassembled WGS sequence"/>
</dbReference>
<feature type="transmembrane region" description="Helical" evidence="1">
    <location>
        <begin position="42"/>
        <end position="60"/>
    </location>
</feature>
<keyword evidence="1" id="KW-0812">Transmembrane</keyword>
<dbReference type="GeneID" id="18816311"/>
<feature type="transmembrane region" description="Helical" evidence="1">
    <location>
        <begin position="128"/>
        <end position="150"/>
    </location>
</feature>
<evidence type="ECO:0000313" key="2">
    <source>
        <dbReference type="EMBL" id="EGO27526.1"/>
    </source>
</evidence>
<organism>
    <name type="scientific">Serpula lacrymans var. lacrymans (strain S7.9)</name>
    <name type="common">Dry rot fungus</name>
    <dbReference type="NCBI Taxonomy" id="578457"/>
    <lineage>
        <taxon>Eukaryota</taxon>
        <taxon>Fungi</taxon>
        <taxon>Dikarya</taxon>
        <taxon>Basidiomycota</taxon>
        <taxon>Agaricomycotina</taxon>
        <taxon>Agaricomycetes</taxon>
        <taxon>Agaricomycetidae</taxon>
        <taxon>Boletales</taxon>
        <taxon>Coniophorineae</taxon>
        <taxon>Serpulaceae</taxon>
        <taxon>Serpula</taxon>
    </lineage>
</organism>
<dbReference type="AlphaFoldDB" id="F8NN32"/>
<proteinExistence type="predicted"/>
<keyword evidence="1" id="KW-1133">Transmembrane helix</keyword>
<reference evidence="2" key="1">
    <citation type="submission" date="2011-04" db="EMBL/GenBank/DDBJ databases">
        <title>Evolution of plant cell wall degrading machinery underlies the functional diversity of forest fungi.</title>
        <authorList>
            <consortium name="US DOE Joint Genome Institute (JGI-PGF)"/>
            <person name="Eastwood D.C."/>
            <person name="Floudas D."/>
            <person name="Binder M."/>
            <person name="Majcherczyk A."/>
            <person name="Schneider P."/>
            <person name="Aerts A."/>
            <person name="Asiegbu F.O."/>
            <person name="Baker S.E."/>
            <person name="Barry K."/>
            <person name="Bendiksby M."/>
            <person name="Blumentritt M."/>
            <person name="Coutinho P.M."/>
            <person name="Cullen D."/>
            <person name="Cullen D."/>
            <person name="Gathman A."/>
            <person name="Goodell B."/>
            <person name="Henrissat B."/>
            <person name="Ihrmark K."/>
            <person name="Kauserud H."/>
            <person name="Kohler A."/>
            <person name="LaButti K."/>
            <person name="Lapidus A."/>
            <person name="Lavin J.L."/>
            <person name="Lee Y.-H."/>
            <person name="Lindquist E."/>
            <person name="Lilly W."/>
            <person name="Lucas S."/>
            <person name="Morin E."/>
            <person name="Murat C."/>
            <person name="Oguiza J.A."/>
            <person name="Park J."/>
            <person name="Pisabarro A.G."/>
            <person name="Riley R."/>
            <person name="Rosling A."/>
            <person name="Salamov A."/>
            <person name="Schmidt O."/>
            <person name="Schmutz J."/>
            <person name="Skrede I."/>
            <person name="Stenlid J."/>
            <person name="Wiebenga A."/>
            <person name="Xie X."/>
            <person name="Kues U."/>
            <person name="Hibbett D.S."/>
            <person name="Hoffmeister D."/>
            <person name="Hogberg N."/>
            <person name="Martin F."/>
            <person name="Grigoriev I.V."/>
            <person name="Watkinson S.C."/>
        </authorList>
    </citation>
    <scope>NUCLEOTIDE SEQUENCE</scope>
    <source>
        <strain evidence="2">S7.9</strain>
    </source>
</reference>
<dbReference type="RefSeq" id="XP_007315617.1">
    <property type="nucleotide sequence ID" value="XM_007315555.1"/>
</dbReference>
<gene>
    <name evidence="2" type="ORF">SERLADRAFT_446762</name>
</gene>
<dbReference type="HOGENOM" id="CLU_104721_0_0_1"/>
<evidence type="ECO:0000256" key="1">
    <source>
        <dbReference type="SAM" id="Phobius"/>
    </source>
</evidence>